<keyword evidence="6 13" id="KW-0479">Metal-binding</keyword>
<dbReference type="GO" id="GO:0003684">
    <property type="term" value="F:damaged DNA binding"/>
    <property type="evidence" value="ECO:0007669"/>
    <property type="project" value="InterPro"/>
</dbReference>
<feature type="site" description="Substrate discrimination" evidence="13">
    <location>
        <position position="23"/>
    </location>
</feature>
<sequence length="372" mass="42313">MENLLPQNNTKRKVIHLDMDAFYASVEIRDNPELANKALIIGQDPRQSNGHGVVATANYLARQYGVHSAMSTMKALKLIPESKIVFVNPNFEKYRRVSAQIHEFMHELTDQVESVALDEAYLDVTHNKLGSYSAIELAAQLQEKIFKETKLTSSFGVSYNKFLAKMGSEYAKPFGRTLILPQEAMDFLAQQPISAFPGIGKKTQEQFHEMNIFTGADLQKLDVRFLLERFKKMGYFIAQHAHGIDLRPVISERQRKSSGIERTFEPNIFVENTALTNLRKYSNQLSEKLKRKSFTAQTLVIKVRNNNFETITKRQKLPHATNNGIEIYQAAKELFAQVNGFLNQGIRLLGLSVTDLQASNYEEISLDLFTTE</sequence>
<reference evidence="16" key="1">
    <citation type="submission" date="2018-03" db="EMBL/GenBank/DDBJ databases">
        <title>New taxa in the Lactobacillus gasseri group.</title>
        <authorList>
            <person name="Tanizawa Y."/>
            <person name="Tohno M."/>
            <person name="Endo A."/>
            <person name="Arita M."/>
        </authorList>
    </citation>
    <scope>NUCLEOTIDE SEQUENCE [LARGE SCALE GENOMIC DNA]</scope>
    <source>
        <strain evidence="16">DSM 24759</strain>
    </source>
</reference>
<dbReference type="InterPro" id="IPR001126">
    <property type="entry name" value="UmuC"/>
</dbReference>
<dbReference type="Pfam" id="PF00817">
    <property type="entry name" value="IMS"/>
    <property type="match status" value="1"/>
</dbReference>
<keyword evidence="13" id="KW-0963">Cytoplasm</keyword>
<dbReference type="AlphaFoldDB" id="A0A2Z6T998"/>
<evidence type="ECO:0000256" key="1">
    <source>
        <dbReference type="ARBA" id="ARBA00010945"/>
    </source>
</evidence>
<keyword evidence="4 13" id="KW-0548">Nucleotidyltransferase</keyword>
<dbReference type="InterPro" id="IPR043502">
    <property type="entry name" value="DNA/RNA_pol_sf"/>
</dbReference>
<accession>A0A2Z6T998</accession>
<evidence type="ECO:0000256" key="11">
    <source>
        <dbReference type="ARBA" id="ARBA00023204"/>
    </source>
</evidence>
<gene>
    <name evidence="13 15" type="primary">dinB</name>
    <name evidence="15" type="ORF">LrDSM24759_02270</name>
</gene>
<dbReference type="Gene3D" id="1.10.150.20">
    <property type="entry name" value="5' to 3' exonuclease, C-terminal subdomain"/>
    <property type="match status" value="1"/>
</dbReference>
<evidence type="ECO:0000256" key="9">
    <source>
        <dbReference type="ARBA" id="ARBA00022932"/>
    </source>
</evidence>
<comment type="cofactor">
    <cofactor evidence="13">
        <name>Mg(2+)</name>
        <dbReference type="ChEBI" id="CHEBI:18420"/>
    </cofactor>
    <text evidence="13">Binds 2 magnesium ions per subunit.</text>
</comment>
<comment type="subunit">
    <text evidence="13">Monomer.</text>
</comment>
<evidence type="ECO:0000256" key="5">
    <source>
        <dbReference type="ARBA" id="ARBA00022705"/>
    </source>
</evidence>
<keyword evidence="5 13" id="KW-0235">DNA replication</keyword>
<feature type="binding site" evidence="13">
    <location>
        <position position="18"/>
    </location>
    <ligand>
        <name>Mg(2+)</name>
        <dbReference type="ChEBI" id="CHEBI:18420"/>
    </ligand>
</feature>
<dbReference type="OrthoDB" id="9808813at2"/>
<evidence type="ECO:0000256" key="6">
    <source>
        <dbReference type="ARBA" id="ARBA00022723"/>
    </source>
</evidence>
<dbReference type="GO" id="GO:0009432">
    <property type="term" value="P:SOS response"/>
    <property type="evidence" value="ECO:0007669"/>
    <property type="project" value="TreeGrafter"/>
</dbReference>
<dbReference type="GO" id="GO:0005829">
    <property type="term" value="C:cytosol"/>
    <property type="evidence" value="ECO:0007669"/>
    <property type="project" value="TreeGrafter"/>
</dbReference>
<dbReference type="HAMAP" id="MF_01113">
    <property type="entry name" value="DNApol_IV"/>
    <property type="match status" value="1"/>
</dbReference>
<protein>
    <recommendedName>
        <fullName evidence="13">DNA polymerase IV</fullName>
        <shortName evidence="13">Pol IV</shortName>
        <ecNumber evidence="13">2.7.7.7</ecNumber>
    </recommendedName>
</protein>
<comment type="subcellular location">
    <subcellularLocation>
        <location evidence="13">Cytoplasm</location>
    </subcellularLocation>
</comment>
<dbReference type="PANTHER" id="PTHR11076:SF33">
    <property type="entry name" value="DNA POLYMERASE KAPPA"/>
    <property type="match status" value="1"/>
</dbReference>
<dbReference type="EMBL" id="BFBY01000001">
    <property type="protein sequence ID" value="GBG04313.1"/>
    <property type="molecule type" value="Genomic_DNA"/>
</dbReference>
<keyword evidence="7 13" id="KW-0227">DNA damage</keyword>
<keyword evidence="8 13" id="KW-0460">Magnesium</keyword>
<evidence type="ECO:0000259" key="14">
    <source>
        <dbReference type="PROSITE" id="PS50173"/>
    </source>
</evidence>
<evidence type="ECO:0000313" key="16">
    <source>
        <dbReference type="Proteomes" id="UP000257317"/>
    </source>
</evidence>
<dbReference type="GO" id="GO:0006281">
    <property type="term" value="P:DNA repair"/>
    <property type="evidence" value="ECO:0007669"/>
    <property type="project" value="UniProtKB-UniRule"/>
</dbReference>
<evidence type="ECO:0000256" key="12">
    <source>
        <dbReference type="ARBA" id="ARBA00049244"/>
    </source>
</evidence>
<keyword evidence="3 13" id="KW-0808">Transferase</keyword>
<dbReference type="InterPro" id="IPR022880">
    <property type="entry name" value="DNApol_IV"/>
</dbReference>
<organism evidence="15 16">
    <name type="scientific">Lactobacillus rodentium</name>
    <dbReference type="NCBI Taxonomy" id="947835"/>
    <lineage>
        <taxon>Bacteria</taxon>
        <taxon>Bacillati</taxon>
        <taxon>Bacillota</taxon>
        <taxon>Bacilli</taxon>
        <taxon>Lactobacillales</taxon>
        <taxon>Lactobacillaceae</taxon>
        <taxon>Lactobacillus</taxon>
    </lineage>
</organism>
<dbReference type="InterPro" id="IPR050116">
    <property type="entry name" value="DNA_polymerase-Y"/>
</dbReference>
<evidence type="ECO:0000256" key="8">
    <source>
        <dbReference type="ARBA" id="ARBA00022842"/>
    </source>
</evidence>
<dbReference type="Pfam" id="PF11798">
    <property type="entry name" value="IMS_HHH"/>
    <property type="match status" value="1"/>
</dbReference>
<evidence type="ECO:0000256" key="10">
    <source>
        <dbReference type="ARBA" id="ARBA00023125"/>
    </source>
</evidence>
<dbReference type="Gene3D" id="3.30.70.270">
    <property type="match status" value="1"/>
</dbReference>
<dbReference type="InterPro" id="IPR017961">
    <property type="entry name" value="DNA_pol_Y-fam_little_finger"/>
</dbReference>
<dbReference type="InterPro" id="IPR024728">
    <property type="entry name" value="PolY_HhH_motif"/>
</dbReference>
<dbReference type="GO" id="GO:0006261">
    <property type="term" value="P:DNA-templated DNA replication"/>
    <property type="evidence" value="ECO:0007669"/>
    <property type="project" value="UniProtKB-UniRule"/>
</dbReference>
<dbReference type="Proteomes" id="UP000257317">
    <property type="component" value="Unassembled WGS sequence"/>
</dbReference>
<evidence type="ECO:0000256" key="7">
    <source>
        <dbReference type="ARBA" id="ARBA00022763"/>
    </source>
</evidence>
<dbReference type="EC" id="2.7.7.7" evidence="13"/>
<feature type="binding site" evidence="13">
    <location>
        <position position="118"/>
    </location>
    <ligand>
        <name>Mg(2+)</name>
        <dbReference type="ChEBI" id="CHEBI:18420"/>
    </ligand>
</feature>
<dbReference type="GO" id="GO:0003887">
    <property type="term" value="F:DNA-directed DNA polymerase activity"/>
    <property type="evidence" value="ECO:0007669"/>
    <property type="project" value="UniProtKB-UniRule"/>
</dbReference>
<keyword evidence="11 13" id="KW-0234">DNA repair</keyword>
<dbReference type="GO" id="GO:0000287">
    <property type="term" value="F:magnesium ion binding"/>
    <property type="evidence" value="ECO:0007669"/>
    <property type="project" value="UniProtKB-UniRule"/>
</dbReference>
<dbReference type="NCBIfam" id="NF002677">
    <property type="entry name" value="PRK02406.1"/>
    <property type="match status" value="1"/>
</dbReference>
<comment type="catalytic activity">
    <reaction evidence="12 13">
        <text>DNA(n) + a 2'-deoxyribonucleoside 5'-triphosphate = DNA(n+1) + diphosphate</text>
        <dbReference type="Rhea" id="RHEA:22508"/>
        <dbReference type="Rhea" id="RHEA-COMP:17339"/>
        <dbReference type="Rhea" id="RHEA-COMP:17340"/>
        <dbReference type="ChEBI" id="CHEBI:33019"/>
        <dbReference type="ChEBI" id="CHEBI:61560"/>
        <dbReference type="ChEBI" id="CHEBI:173112"/>
        <dbReference type="EC" id="2.7.7.7"/>
    </reaction>
</comment>
<dbReference type="GO" id="GO:0042276">
    <property type="term" value="P:error-prone translesion synthesis"/>
    <property type="evidence" value="ECO:0007669"/>
    <property type="project" value="TreeGrafter"/>
</dbReference>
<evidence type="ECO:0000256" key="4">
    <source>
        <dbReference type="ARBA" id="ARBA00022695"/>
    </source>
</evidence>
<evidence type="ECO:0000256" key="13">
    <source>
        <dbReference type="HAMAP-Rule" id="MF_01113"/>
    </source>
</evidence>
<comment type="function">
    <text evidence="13">Poorly processive, error-prone DNA polymerase involved in untargeted mutagenesis. Copies undamaged DNA at stalled replication forks, which arise in vivo from mismatched or misaligned primer ends. These misaligned primers can be extended by PolIV. Exhibits no 3'-5' exonuclease (proofreading) activity. May be involved in translesional synthesis, in conjunction with the beta clamp from PolIII.</text>
</comment>
<proteinExistence type="inferred from homology"/>
<dbReference type="Gene3D" id="3.30.1490.100">
    <property type="entry name" value="DNA polymerase, Y-family, little finger domain"/>
    <property type="match status" value="1"/>
</dbReference>
<dbReference type="SUPFAM" id="SSF56672">
    <property type="entry name" value="DNA/RNA polymerases"/>
    <property type="match status" value="1"/>
</dbReference>
<dbReference type="RefSeq" id="WP_117117631.1">
    <property type="nucleotide sequence ID" value="NZ_BFBY01000001.1"/>
</dbReference>
<feature type="domain" description="UmuC" evidence="14">
    <location>
        <begin position="14"/>
        <end position="200"/>
    </location>
</feature>
<evidence type="ECO:0000313" key="15">
    <source>
        <dbReference type="EMBL" id="GBG04313.1"/>
    </source>
</evidence>
<comment type="similarity">
    <text evidence="1 13">Belongs to the DNA polymerase type-Y family.</text>
</comment>
<keyword evidence="10 13" id="KW-0238">DNA-binding</keyword>
<keyword evidence="16" id="KW-1185">Reference proteome</keyword>
<feature type="active site" evidence="13">
    <location>
        <position position="119"/>
    </location>
</feature>
<comment type="caution">
    <text evidence="15">The sequence shown here is derived from an EMBL/GenBank/DDBJ whole genome shotgun (WGS) entry which is preliminary data.</text>
</comment>
<dbReference type="InterPro" id="IPR043128">
    <property type="entry name" value="Rev_trsase/Diguanyl_cyclase"/>
</dbReference>
<dbReference type="FunFam" id="3.30.1490.100:FF:000004">
    <property type="entry name" value="DNA polymerase IV"/>
    <property type="match status" value="1"/>
</dbReference>
<dbReference type="Gene3D" id="3.40.1170.60">
    <property type="match status" value="1"/>
</dbReference>
<dbReference type="Pfam" id="PF11799">
    <property type="entry name" value="IMS_C"/>
    <property type="match status" value="1"/>
</dbReference>
<evidence type="ECO:0000256" key="3">
    <source>
        <dbReference type="ARBA" id="ARBA00022679"/>
    </source>
</evidence>
<dbReference type="PROSITE" id="PS50173">
    <property type="entry name" value="UMUC"/>
    <property type="match status" value="1"/>
</dbReference>
<dbReference type="InterPro" id="IPR036775">
    <property type="entry name" value="DNA_pol_Y-fam_lit_finger_sf"/>
</dbReference>
<dbReference type="SUPFAM" id="SSF100879">
    <property type="entry name" value="Lesion bypass DNA polymerase (Y-family), little finger domain"/>
    <property type="match status" value="1"/>
</dbReference>
<keyword evidence="9 13" id="KW-0239">DNA-directed DNA polymerase</keyword>
<dbReference type="PANTHER" id="PTHR11076">
    <property type="entry name" value="DNA REPAIR POLYMERASE UMUC / TRANSFERASE FAMILY MEMBER"/>
    <property type="match status" value="1"/>
</dbReference>
<evidence type="ECO:0000256" key="2">
    <source>
        <dbReference type="ARBA" id="ARBA00022457"/>
    </source>
</evidence>
<dbReference type="CDD" id="cd03586">
    <property type="entry name" value="PolY_Pol_IV_kappa"/>
    <property type="match status" value="1"/>
</dbReference>
<keyword evidence="2 13" id="KW-0515">Mutator protein</keyword>
<name>A0A2Z6T998_9LACO</name>